<evidence type="ECO:0000256" key="4">
    <source>
        <dbReference type="ARBA" id="ARBA00023180"/>
    </source>
</evidence>
<dbReference type="RefSeq" id="XP_028983398.1">
    <property type="nucleotide sequence ID" value="XM_029127565.3"/>
</dbReference>
<dbReference type="InterPro" id="IPR015631">
    <property type="entry name" value="CD2/SLAM_rcpt"/>
</dbReference>
<dbReference type="InterPro" id="IPR007110">
    <property type="entry name" value="Ig-like_dom"/>
</dbReference>
<dbReference type="Gene3D" id="2.60.40.10">
    <property type="entry name" value="Immunoglobulins"/>
    <property type="match status" value="2"/>
</dbReference>
<reference evidence="9" key="1">
    <citation type="submission" date="2025-08" db="UniProtKB">
        <authorList>
            <consortium name="RefSeq"/>
        </authorList>
    </citation>
    <scope>IDENTIFICATION</scope>
</reference>
<evidence type="ECO:0000313" key="9">
    <source>
        <dbReference type="RefSeq" id="XP_028983398.1"/>
    </source>
</evidence>
<feature type="compositionally biased region" description="Basic and acidic residues" evidence="5">
    <location>
        <begin position="259"/>
        <end position="279"/>
    </location>
</feature>
<dbReference type="PANTHER" id="PTHR12080">
    <property type="entry name" value="SIGNALING LYMPHOCYTIC ACTIVATION MOLECULE"/>
    <property type="match status" value="1"/>
</dbReference>
<name>A0A6P7KLH7_BETSP</name>
<organism evidence="8 9">
    <name type="scientific">Betta splendens</name>
    <name type="common">Siamese fighting fish</name>
    <dbReference type="NCBI Taxonomy" id="158456"/>
    <lineage>
        <taxon>Eukaryota</taxon>
        <taxon>Metazoa</taxon>
        <taxon>Chordata</taxon>
        <taxon>Craniata</taxon>
        <taxon>Vertebrata</taxon>
        <taxon>Euteleostomi</taxon>
        <taxon>Actinopterygii</taxon>
        <taxon>Neopterygii</taxon>
        <taxon>Teleostei</taxon>
        <taxon>Neoteleostei</taxon>
        <taxon>Acanthomorphata</taxon>
        <taxon>Anabantaria</taxon>
        <taxon>Anabantiformes</taxon>
        <taxon>Anabantoidei</taxon>
        <taxon>Osphronemidae</taxon>
        <taxon>Betta</taxon>
    </lineage>
</organism>
<dbReference type="GeneID" id="114842062"/>
<gene>
    <name evidence="9" type="primary">LOC114842062</name>
</gene>
<dbReference type="PROSITE" id="PS50835">
    <property type="entry name" value="IG_LIKE"/>
    <property type="match status" value="1"/>
</dbReference>
<evidence type="ECO:0000256" key="5">
    <source>
        <dbReference type="SAM" id="MobiDB-lite"/>
    </source>
</evidence>
<dbReference type="Proteomes" id="UP000515150">
    <property type="component" value="Chromosome 2"/>
</dbReference>
<dbReference type="PANTHER" id="PTHR12080:SF125">
    <property type="entry name" value="CD48 ANTIGEN-LIKE"/>
    <property type="match status" value="1"/>
</dbReference>
<feature type="signal peptide" evidence="7">
    <location>
        <begin position="1"/>
        <end position="25"/>
    </location>
</feature>
<feature type="region of interest" description="Disordered" evidence="5">
    <location>
        <begin position="259"/>
        <end position="296"/>
    </location>
</feature>
<evidence type="ECO:0000256" key="7">
    <source>
        <dbReference type="SAM" id="SignalP"/>
    </source>
</evidence>
<accession>A0A6P7KLH7</accession>
<dbReference type="OrthoDB" id="9427418at2759"/>
<evidence type="ECO:0000313" key="8">
    <source>
        <dbReference type="Proteomes" id="UP000515150"/>
    </source>
</evidence>
<evidence type="ECO:0000256" key="1">
    <source>
        <dbReference type="ARBA" id="ARBA00004370"/>
    </source>
</evidence>
<dbReference type="AlphaFoldDB" id="A0A6P7KLH7"/>
<keyword evidence="6" id="KW-1133">Transmembrane helix</keyword>
<dbReference type="GO" id="GO:0016020">
    <property type="term" value="C:membrane"/>
    <property type="evidence" value="ECO:0007669"/>
    <property type="project" value="UniProtKB-SubCell"/>
</dbReference>
<keyword evidence="6" id="KW-0812">Transmembrane</keyword>
<feature type="chain" id="PRO_5043859687" evidence="7">
    <location>
        <begin position="26"/>
        <end position="296"/>
    </location>
</feature>
<feature type="compositionally biased region" description="Low complexity" evidence="5">
    <location>
        <begin position="287"/>
        <end position="296"/>
    </location>
</feature>
<sequence>MGLRVRAKACWLGALLAAVTAQAAAATVYKKLGDEVVLTPDSVSDVIESIQWKEGSDIAMAWDLGDPNISSYRQFRARGSLNTATGQMTITGLTLDDSNKYTPEINSKTLASIDLRVISAVAVPSVTFSCNDGKTSCLLTCDGSSAEAEPVTYTWWTDSGIMNSTTRQLQITKDNSSLKEFSCELQNPVSLERSAAIHSPLPNAAPPEEGSQMKVIKGVIVFLCLLVPLLLLITIHRFKTGVCFYEKESLPWSQDFWTKENTSEDRADRSRCEMEEQRLTKNGGSGSVEAAGGSEP</sequence>
<keyword evidence="3 6" id="KW-0472">Membrane</keyword>
<protein>
    <submittedName>
        <fullName evidence="9">Uncharacterized protein LOC114842062 isoform X1</fullName>
    </submittedName>
</protein>
<dbReference type="InterPro" id="IPR013783">
    <property type="entry name" value="Ig-like_fold"/>
</dbReference>
<feature type="transmembrane region" description="Helical" evidence="6">
    <location>
        <begin position="215"/>
        <end position="235"/>
    </location>
</feature>
<dbReference type="KEGG" id="bspl:114842062"/>
<evidence type="ECO:0000256" key="6">
    <source>
        <dbReference type="SAM" id="Phobius"/>
    </source>
</evidence>
<keyword evidence="4" id="KW-0325">Glycoprotein</keyword>
<evidence type="ECO:0000256" key="2">
    <source>
        <dbReference type="ARBA" id="ARBA00022729"/>
    </source>
</evidence>
<comment type="subcellular location">
    <subcellularLocation>
        <location evidence="1">Membrane</location>
    </subcellularLocation>
</comment>
<proteinExistence type="predicted"/>
<keyword evidence="8" id="KW-1185">Reference proteome</keyword>
<evidence type="ECO:0000256" key="3">
    <source>
        <dbReference type="ARBA" id="ARBA00023136"/>
    </source>
</evidence>
<keyword evidence="2 7" id="KW-0732">Signal</keyword>